<sequence>MRQSLAERFEAKVERIPFMDCWVWMGATHERGYGVIGLGVRGLGNERAHRTAYRLYRGEIPEGKIILHKCGNTNCVNPSHLEAGTHKENAADTIRMGRHYQPDNRGTKATWAKLNEKQVVEIKEDKGGKKGTGTALARKFNVSKSAIYQIWAGANWQK</sequence>
<dbReference type="InterPro" id="IPR044930">
    <property type="entry name" value="Homing_endonuclease_His-Me"/>
</dbReference>
<proteinExistence type="predicted"/>
<name>A0A6J7WEK2_9CAUD</name>
<dbReference type="EMBL" id="LR798223">
    <property type="protein sequence ID" value="CAB5194682.1"/>
    <property type="molecule type" value="Genomic_DNA"/>
</dbReference>
<dbReference type="InterPro" id="IPR044925">
    <property type="entry name" value="His-Me_finger_sf"/>
</dbReference>
<evidence type="ECO:0000259" key="1">
    <source>
        <dbReference type="Pfam" id="PF13392"/>
    </source>
</evidence>
<protein>
    <submittedName>
        <fullName evidence="2">HNH nuclease</fullName>
    </submittedName>
</protein>
<accession>A0A6J7WEK2</accession>
<dbReference type="Gene3D" id="3.90.75.10">
    <property type="entry name" value="Homing Intron 3 (I-ppo) Encoded Endonuclease, Chain A"/>
    <property type="match status" value="1"/>
</dbReference>
<dbReference type="SUPFAM" id="SSF54060">
    <property type="entry name" value="His-Me finger endonucleases"/>
    <property type="match status" value="1"/>
</dbReference>
<dbReference type="Pfam" id="PF13392">
    <property type="entry name" value="HNH_3"/>
    <property type="match status" value="1"/>
</dbReference>
<feature type="domain" description="HNH nuclease" evidence="1">
    <location>
        <begin position="47"/>
        <end position="90"/>
    </location>
</feature>
<dbReference type="GO" id="GO:0004519">
    <property type="term" value="F:endonuclease activity"/>
    <property type="evidence" value="ECO:0007669"/>
    <property type="project" value="InterPro"/>
</dbReference>
<dbReference type="InterPro" id="IPR003615">
    <property type="entry name" value="HNH_nuc"/>
</dbReference>
<reference evidence="2" key="1">
    <citation type="submission" date="2020-05" db="EMBL/GenBank/DDBJ databases">
        <authorList>
            <person name="Chiriac C."/>
            <person name="Salcher M."/>
            <person name="Ghai R."/>
            <person name="Kavagutti S V."/>
        </authorList>
    </citation>
    <scope>NUCLEOTIDE SEQUENCE</scope>
</reference>
<organism evidence="2">
    <name type="scientific">uncultured Caudovirales phage</name>
    <dbReference type="NCBI Taxonomy" id="2100421"/>
    <lineage>
        <taxon>Viruses</taxon>
        <taxon>Duplodnaviria</taxon>
        <taxon>Heunggongvirae</taxon>
        <taxon>Uroviricota</taxon>
        <taxon>Caudoviricetes</taxon>
        <taxon>Peduoviridae</taxon>
        <taxon>Maltschvirus</taxon>
        <taxon>Maltschvirus maltsch</taxon>
    </lineage>
</organism>
<gene>
    <name evidence="2" type="ORF">UFOVP177_28</name>
</gene>
<evidence type="ECO:0000313" key="2">
    <source>
        <dbReference type="EMBL" id="CAB5194682.1"/>
    </source>
</evidence>